<keyword evidence="5" id="KW-1185">Reference proteome</keyword>
<evidence type="ECO:0000313" key="5">
    <source>
        <dbReference type="Proteomes" id="UP000187429"/>
    </source>
</evidence>
<dbReference type="Proteomes" id="UP000187429">
    <property type="component" value="Unassembled WGS sequence"/>
</dbReference>
<organism evidence="4 5">
    <name type="scientific">Smittium culicis</name>
    <dbReference type="NCBI Taxonomy" id="133412"/>
    <lineage>
        <taxon>Eukaryota</taxon>
        <taxon>Fungi</taxon>
        <taxon>Fungi incertae sedis</taxon>
        <taxon>Zoopagomycota</taxon>
        <taxon>Kickxellomycotina</taxon>
        <taxon>Harpellomycetes</taxon>
        <taxon>Harpellales</taxon>
        <taxon>Legeriomycetaceae</taxon>
        <taxon>Smittium</taxon>
    </lineage>
</organism>
<name>A0A1R1YJH5_9FUNG</name>
<gene>
    <name evidence="4" type="ORF">AYI69_g3546</name>
</gene>
<dbReference type="PANTHER" id="PTHR45711">
    <property type="entry name" value="CHLORIDE CHANNEL PROTEIN"/>
    <property type="match status" value="1"/>
</dbReference>
<dbReference type="AlphaFoldDB" id="A0A1R1YJH5"/>
<proteinExistence type="predicted"/>
<evidence type="ECO:0000259" key="3">
    <source>
        <dbReference type="PROSITE" id="PS51371"/>
    </source>
</evidence>
<dbReference type="OrthoDB" id="431497at2759"/>
<dbReference type="GO" id="GO:0005886">
    <property type="term" value="C:plasma membrane"/>
    <property type="evidence" value="ECO:0007669"/>
    <property type="project" value="TreeGrafter"/>
</dbReference>
<dbReference type="Gene3D" id="3.90.1280.20">
    <property type="match status" value="1"/>
</dbReference>
<keyword evidence="2" id="KW-0129">CBS domain</keyword>
<dbReference type="SUPFAM" id="SSF54631">
    <property type="entry name" value="CBS-domain pair"/>
    <property type="match status" value="1"/>
</dbReference>
<sequence>MHDYPYLEKERKYNVTGTARGIMTPVHDLVFINAQNQTLESLKSLLFNEPLNPNKRNANGSSNIHQGDLNYNSSHISNFSNQYQGFPVISSIESMYILGYLSSNDLRLGLEMASINRNGFSPSTKCFFGYTSDPDNDSSETDLYSDRAAASSSGATNEIYSNSRSAIGSYFPDTGPEFFDYDDNESVYVDLRPYMDHSPITVFPDSPIDLVIDIFRQLGIRYVLVAKNRVLYGIITKKDVLKCANEMDVSFTSSILHYLFPSIW</sequence>
<dbReference type="PANTHER" id="PTHR45711:SF6">
    <property type="entry name" value="CHLORIDE CHANNEL PROTEIN"/>
    <property type="match status" value="1"/>
</dbReference>
<dbReference type="GO" id="GO:0005794">
    <property type="term" value="C:Golgi apparatus"/>
    <property type="evidence" value="ECO:0007669"/>
    <property type="project" value="TreeGrafter"/>
</dbReference>
<reference evidence="5" key="1">
    <citation type="submission" date="2017-01" db="EMBL/GenBank/DDBJ databases">
        <authorList>
            <person name="Wang Y."/>
            <person name="White M."/>
            <person name="Kvist S."/>
            <person name="Moncalvo J.-M."/>
        </authorList>
    </citation>
    <scope>NUCLEOTIDE SEQUENCE [LARGE SCALE GENOMIC DNA]</scope>
    <source>
        <strain evidence="5">ID-206-W2</strain>
    </source>
</reference>
<dbReference type="SMART" id="SM00116">
    <property type="entry name" value="CBS"/>
    <property type="match status" value="1"/>
</dbReference>
<dbReference type="PROSITE" id="PS51371">
    <property type="entry name" value="CBS"/>
    <property type="match status" value="1"/>
</dbReference>
<accession>A0A1R1YJH5</accession>
<evidence type="ECO:0000256" key="1">
    <source>
        <dbReference type="ARBA" id="ARBA00023065"/>
    </source>
</evidence>
<keyword evidence="1" id="KW-0813">Transport</keyword>
<evidence type="ECO:0000313" key="4">
    <source>
        <dbReference type="EMBL" id="OMJ27033.1"/>
    </source>
</evidence>
<dbReference type="GO" id="GO:0005247">
    <property type="term" value="F:voltage-gated chloride channel activity"/>
    <property type="evidence" value="ECO:0007669"/>
    <property type="project" value="TreeGrafter"/>
</dbReference>
<dbReference type="Pfam" id="PF00571">
    <property type="entry name" value="CBS"/>
    <property type="match status" value="1"/>
</dbReference>
<dbReference type="GO" id="GO:0005769">
    <property type="term" value="C:early endosome"/>
    <property type="evidence" value="ECO:0007669"/>
    <property type="project" value="TreeGrafter"/>
</dbReference>
<keyword evidence="1" id="KW-0406">Ion transport</keyword>
<protein>
    <submittedName>
        <fullName evidence="4">H(+)/Cl(-) exchange transporter 3</fullName>
    </submittedName>
</protein>
<dbReference type="Gene3D" id="3.10.580.20">
    <property type="match status" value="1"/>
</dbReference>
<dbReference type="InterPro" id="IPR000644">
    <property type="entry name" value="CBS_dom"/>
</dbReference>
<feature type="domain" description="CBS" evidence="3">
    <location>
        <begin position="195"/>
        <end position="250"/>
    </location>
</feature>
<evidence type="ECO:0000256" key="2">
    <source>
        <dbReference type="PROSITE-ProRule" id="PRU00703"/>
    </source>
</evidence>
<dbReference type="EMBL" id="LSSM01001216">
    <property type="protein sequence ID" value="OMJ27033.1"/>
    <property type="molecule type" value="Genomic_DNA"/>
</dbReference>
<dbReference type="InterPro" id="IPR046342">
    <property type="entry name" value="CBS_dom_sf"/>
</dbReference>
<comment type="caution">
    <text evidence="4">The sequence shown here is derived from an EMBL/GenBank/DDBJ whole genome shotgun (WGS) entry which is preliminary data.</text>
</comment>